<sequence>MKVLEKAKQYYELILAEKFKVLKDKMKNVQESLLLWSGLISVSTLGMVVSLNVSPQLLNGQAGTVATILGFLSFITWYSHRQTNVFNVSLSKQESYLQETSEQLNETHTQVSEYVAILKGQMDGISAITEDASMELMKALYEIESSIQDSIDNVELGQKNAISCKEKSADEFEIAAQRLSNIKEMISTQRAQQISDTEAIQGVMREVENLKELTELVKNIASQTNLLALNAAIEAARAGEYGRGFAVVAEQVRILSSQSSEAAEKIESGIKSALDAAHVQGEKMLNSTRANDTCELLTGFSESLENITKHYRVLEELNPEMLACFSQSATEVAFKVSGAIAKIQFQDIIRQRTEHVKLEQDAIVSLFGQFSSYINNREHFDESFNLSTKEMFEKYVMEDQRKIHFDINESSPEERNEFEEAREPKIELF</sequence>
<dbReference type="EMBL" id="JWLW01000012">
    <property type="protein sequence ID" value="KHT54245.1"/>
    <property type="molecule type" value="Genomic_DNA"/>
</dbReference>
<feature type="domain" description="Methyl-accepting transducer" evidence="6">
    <location>
        <begin position="135"/>
        <end position="344"/>
    </location>
</feature>
<evidence type="ECO:0000313" key="7">
    <source>
        <dbReference type="EMBL" id="KHT54245.1"/>
    </source>
</evidence>
<dbReference type="GO" id="GO:0016020">
    <property type="term" value="C:membrane"/>
    <property type="evidence" value="ECO:0007669"/>
    <property type="project" value="UniProtKB-SubCell"/>
</dbReference>
<organism evidence="7 8">
    <name type="scientific">Alteromonas marina</name>
    <dbReference type="NCBI Taxonomy" id="203795"/>
    <lineage>
        <taxon>Bacteria</taxon>
        <taxon>Pseudomonadati</taxon>
        <taxon>Pseudomonadota</taxon>
        <taxon>Gammaproteobacteria</taxon>
        <taxon>Alteromonadales</taxon>
        <taxon>Alteromonadaceae</taxon>
        <taxon>Alteromonas/Salinimonas group</taxon>
        <taxon>Alteromonas</taxon>
    </lineage>
</organism>
<keyword evidence="2 3" id="KW-0807">Transducer</keyword>
<keyword evidence="5" id="KW-0812">Transmembrane</keyword>
<dbReference type="SUPFAM" id="SSF58104">
    <property type="entry name" value="Methyl-accepting chemotaxis protein (MCP) signaling domain"/>
    <property type="match status" value="1"/>
</dbReference>
<keyword evidence="5" id="KW-1133">Transmembrane helix</keyword>
<gene>
    <name evidence="7" type="ORF">RJ41_06875</name>
</gene>
<name>A0A0B3Z7B3_9ALTE</name>
<dbReference type="OrthoDB" id="9150595at2"/>
<evidence type="ECO:0000256" key="1">
    <source>
        <dbReference type="ARBA" id="ARBA00004370"/>
    </source>
</evidence>
<feature type="transmembrane region" description="Helical" evidence="5">
    <location>
        <begin position="33"/>
        <end position="51"/>
    </location>
</feature>
<comment type="subcellular location">
    <subcellularLocation>
        <location evidence="1">Membrane</location>
    </subcellularLocation>
</comment>
<dbReference type="RefSeq" id="WP_039218614.1">
    <property type="nucleotide sequence ID" value="NZ_JWLW01000012.1"/>
</dbReference>
<dbReference type="AlphaFoldDB" id="A0A0B3Z7B3"/>
<evidence type="ECO:0000256" key="3">
    <source>
        <dbReference type="PROSITE-ProRule" id="PRU00284"/>
    </source>
</evidence>
<evidence type="ECO:0000313" key="8">
    <source>
        <dbReference type="Proteomes" id="UP000031197"/>
    </source>
</evidence>
<keyword evidence="8" id="KW-1185">Reference proteome</keyword>
<accession>A0A0B3Z7B3</accession>
<dbReference type="Proteomes" id="UP000031197">
    <property type="component" value="Unassembled WGS sequence"/>
</dbReference>
<dbReference type="PANTHER" id="PTHR32089">
    <property type="entry name" value="METHYL-ACCEPTING CHEMOTAXIS PROTEIN MCPB"/>
    <property type="match status" value="1"/>
</dbReference>
<dbReference type="SMART" id="SM00283">
    <property type="entry name" value="MA"/>
    <property type="match status" value="1"/>
</dbReference>
<proteinExistence type="predicted"/>
<evidence type="ECO:0000256" key="5">
    <source>
        <dbReference type="SAM" id="Phobius"/>
    </source>
</evidence>
<dbReference type="PANTHER" id="PTHR32089:SF112">
    <property type="entry name" value="LYSOZYME-LIKE PROTEIN-RELATED"/>
    <property type="match status" value="1"/>
</dbReference>
<protein>
    <submittedName>
        <fullName evidence="7">Chemotaxis protein</fullName>
    </submittedName>
</protein>
<evidence type="ECO:0000256" key="2">
    <source>
        <dbReference type="ARBA" id="ARBA00023224"/>
    </source>
</evidence>
<dbReference type="PROSITE" id="PS50111">
    <property type="entry name" value="CHEMOTAXIS_TRANSDUC_2"/>
    <property type="match status" value="1"/>
</dbReference>
<feature type="region of interest" description="Disordered" evidence="4">
    <location>
        <begin position="408"/>
        <end position="429"/>
    </location>
</feature>
<evidence type="ECO:0000256" key="4">
    <source>
        <dbReference type="SAM" id="MobiDB-lite"/>
    </source>
</evidence>
<dbReference type="Pfam" id="PF00015">
    <property type="entry name" value="MCPsignal"/>
    <property type="match status" value="1"/>
</dbReference>
<reference evidence="7 8" key="1">
    <citation type="submission" date="2014-12" db="EMBL/GenBank/DDBJ databases">
        <title>Genome sequencing of Alteromonas marina AD001.</title>
        <authorList>
            <person name="Adrian T.G.S."/>
            <person name="Chan K.G."/>
        </authorList>
    </citation>
    <scope>NUCLEOTIDE SEQUENCE [LARGE SCALE GENOMIC DNA]</scope>
    <source>
        <strain evidence="7 8">AD001</strain>
    </source>
</reference>
<dbReference type="Gene3D" id="1.10.287.950">
    <property type="entry name" value="Methyl-accepting chemotaxis protein"/>
    <property type="match status" value="1"/>
</dbReference>
<evidence type="ECO:0000259" key="6">
    <source>
        <dbReference type="PROSITE" id="PS50111"/>
    </source>
</evidence>
<dbReference type="GO" id="GO:0006935">
    <property type="term" value="P:chemotaxis"/>
    <property type="evidence" value="ECO:0007669"/>
    <property type="project" value="UniProtKB-ARBA"/>
</dbReference>
<keyword evidence="5" id="KW-0472">Membrane</keyword>
<dbReference type="InterPro" id="IPR004089">
    <property type="entry name" value="MCPsignal_dom"/>
</dbReference>
<dbReference type="GO" id="GO:0007165">
    <property type="term" value="P:signal transduction"/>
    <property type="evidence" value="ECO:0007669"/>
    <property type="project" value="UniProtKB-KW"/>
</dbReference>
<comment type="caution">
    <text evidence="7">The sequence shown here is derived from an EMBL/GenBank/DDBJ whole genome shotgun (WGS) entry which is preliminary data.</text>
</comment>